<dbReference type="GO" id="GO:0009252">
    <property type="term" value="P:peptidoglycan biosynthetic process"/>
    <property type="evidence" value="ECO:0007669"/>
    <property type="project" value="UniProtKB-KW"/>
</dbReference>
<reference evidence="9 10" key="1">
    <citation type="submission" date="2017-02" db="EMBL/GenBank/DDBJ databases">
        <authorList>
            <person name="Peterson S.W."/>
        </authorList>
    </citation>
    <scope>NUCLEOTIDE SEQUENCE [LARGE SCALE GENOMIC DNA]</scope>
    <source>
        <strain evidence="9 10">CIP104813</strain>
    </source>
</reference>
<dbReference type="AlphaFoldDB" id="A0A1X6X8L0"/>
<feature type="transmembrane region" description="Helical" evidence="8">
    <location>
        <begin position="447"/>
        <end position="469"/>
    </location>
</feature>
<dbReference type="PANTHER" id="PTHR47019">
    <property type="entry name" value="LIPID II FLIPPASE MURJ"/>
    <property type="match status" value="1"/>
</dbReference>
<feature type="transmembrane region" description="Helical" evidence="8">
    <location>
        <begin position="222"/>
        <end position="242"/>
    </location>
</feature>
<dbReference type="InterPro" id="IPR004268">
    <property type="entry name" value="MurJ"/>
</dbReference>
<feature type="transmembrane region" description="Helical" evidence="8">
    <location>
        <begin position="481"/>
        <end position="502"/>
    </location>
</feature>
<organism evidence="9 10">
    <name type="scientific">Brachybacterium nesterenkovii</name>
    <dbReference type="NCBI Taxonomy" id="47847"/>
    <lineage>
        <taxon>Bacteria</taxon>
        <taxon>Bacillati</taxon>
        <taxon>Actinomycetota</taxon>
        <taxon>Actinomycetes</taxon>
        <taxon>Micrococcales</taxon>
        <taxon>Dermabacteraceae</taxon>
        <taxon>Brachybacterium</taxon>
    </lineage>
</organism>
<dbReference type="PRINTS" id="PR01806">
    <property type="entry name" value="VIRFACTRMVIN"/>
</dbReference>
<comment type="subcellular location">
    <subcellularLocation>
        <location evidence="1">Cell membrane</location>
        <topology evidence="1">Multi-pass membrane protein</topology>
    </subcellularLocation>
</comment>
<protein>
    <submittedName>
        <fullName evidence="9">Proposed peptidoglycan lipid II flippase MurJ</fullName>
    </submittedName>
</protein>
<keyword evidence="2" id="KW-1003">Cell membrane</keyword>
<keyword evidence="5" id="KW-0573">Peptidoglycan synthesis</keyword>
<feature type="transmembrane region" description="Helical" evidence="8">
    <location>
        <begin position="514"/>
        <end position="538"/>
    </location>
</feature>
<name>A0A1X6X8L0_9MICO</name>
<evidence type="ECO:0000313" key="9">
    <source>
        <dbReference type="EMBL" id="SLM95674.1"/>
    </source>
</evidence>
<dbReference type="OrthoDB" id="4350032at2"/>
<proteinExistence type="predicted"/>
<gene>
    <name evidence="9" type="ORF">FM110_13190</name>
</gene>
<keyword evidence="3 8" id="KW-0812">Transmembrane</keyword>
<evidence type="ECO:0000256" key="8">
    <source>
        <dbReference type="SAM" id="Phobius"/>
    </source>
</evidence>
<evidence type="ECO:0000256" key="3">
    <source>
        <dbReference type="ARBA" id="ARBA00022692"/>
    </source>
</evidence>
<evidence type="ECO:0000256" key="2">
    <source>
        <dbReference type="ARBA" id="ARBA00022475"/>
    </source>
</evidence>
<feature type="transmembrane region" description="Helical" evidence="8">
    <location>
        <begin position="23"/>
        <end position="46"/>
    </location>
</feature>
<evidence type="ECO:0000313" key="10">
    <source>
        <dbReference type="Proteomes" id="UP000195981"/>
    </source>
</evidence>
<feature type="transmembrane region" description="Helical" evidence="8">
    <location>
        <begin position="301"/>
        <end position="323"/>
    </location>
</feature>
<dbReference type="EMBL" id="FWFG01000115">
    <property type="protein sequence ID" value="SLM95674.1"/>
    <property type="molecule type" value="Genomic_DNA"/>
</dbReference>
<dbReference type="GO" id="GO:0034204">
    <property type="term" value="P:lipid translocation"/>
    <property type="evidence" value="ECO:0007669"/>
    <property type="project" value="TreeGrafter"/>
</dbReference>
<feature type="transmembrane region" description="Helical" evidence="8">
    <location>
        <begin position="154"/>
        <end position="174"/>
    </location>
</feature>
<feature type="transmembrane region" description="Helical" evidence="8">
    <location>
        <begin position="344"/>
        <end position="367"/>
    </location>
</feature>
<evidence type="ECO:0000256" key="5">
    <source>
        <dbReference type="ARBA" id="ARBA00022984"/>
    </source>
</evidence>
<dbReference type="GO" id="GO:0008360">
    <property type="term" value="P:regulation of cell shape"/>
    <property type="evidence" value="ECO:0007669"/>
    <property type="project" value="UniProtKB-KW"/>
</dbReference>
<feature type="transmembrane region" description="Helical" evidence="8">
    <location>
        <begin position="263"/>
        <end position="289"/>
    </location>
</feature>
<keyword evidence="4" id="KW-0133">Cell shape</keyword>
<feature type="transmembrane region" description="Helical" evidence="8">
    <location>
        <begin position="181"/>
        <end position="202"/>
    </location>
</feature>
<feature type="transmembrane region" description="Helical" evidence="8">
    <location>
        <begin position="373"/>
        <end position="394"/>
    </location>
</feature>
<evidence type="ECO:0000256" key="1">
    <source>
        <dbReference type="ARBA" id="ARBA00004651"/>
    </source>
</evidence>
<dbReference type="Pfam" id="PF03023">
    <property type="entry name" value="MurJ"/>
    <property type="match status" value="1"/>
</dbReference>
<sequence length="564" mass="57062">MPESTPSDPDPGRIGGSTAARGIARAAGLILAVTILARIAGFVRYLVFGATVGGGDVGTAYASANLLPNVLFEVVAGGALAGCVIPLVAGLMENDEDGTGAQRASRVVSALLGWVLLVTVPLALAITLLAAPLAHLILDAGSTGAGTVEMGTRMLRVFAVQIPLYGVTVLLGAFLQARRRFLWPALVPLISSLVVMAAYGFYALLAPTVATTSTVSATAEAVLAWGTTAGVLLMAVPLLVPAHRAGLRLVPTLRMPEGLGRRALALGGAGIGAVAAQQLTTALVLLLAARAGGTGTLPVFQYAQAVYLLPFAVLVVPITTSVFPHLSELRLTGDRDAFARTTAFSLRTVTAVGAIGAAVLFAAAPAIDHFFRLLDRAGVVGVGSTVAALALGLAPYAVSTQCTRVLSAALRARDALLVGSVGWGVSALAILAVVLPAGTRRAAEASTAFGLCIAAGMTVSAVVGLVRVLDLVPAVDMRRALTRGALVSVAAVALGAVAGYVVCRAVLSVQSATIATVLIGMLAGAVALLVTGGIIALADPELRDRFLALARRRDAHRSATGTRA</sequence>
<dbReference type="Proteomes" id="UP000195981">
    <property type="component" value="Unassembled WGS sequence"/>
</dbReference>
<keyword evidence="6 8" id="KW-1133">Transmembrane helix</keyword>
<feature type="transmembrane region" description="Helical" evidence="8">
    <location>
        <begin position="66"/>
        <end position="91"/>
    </location>
</feature>
<dbReference type="GO" id="GO:0005886">
    <property type="term" value="C:plasma membrane"/>
    <property type="evidence" value="ECO:0007669"/>
    <property type="project" value="UniProtKB-SubCell"/>
</dbReference>
<dbReference type="GO" id="GO:0015648">
    <property type="term" value="F:lipid-linked peptidoglycan transporter activity"/>
    <property type="evidence" value="ECO:0007669"/>
    <property type="project" value="TreeGrafter"/>
</dbReference>
<accession>A0A1X6X8L0</accession>
<evidence type="ECO:0000256" key="6">
    <source>
        <dbReference type="ARBA" id="ARBA00022989"/>
    </source>
</evidence>
<evidence type="ECO:0000256" key="4">
    <source>
        <dbReference type="ARBA" id="ARBA00022960"/>
    </source>
</evidence>
<feature type="transmembrane region" description="Helical" evidence="8">
    <location>
        <begin position="111"/>
        <end position="134"/>
    </location>
</feature>
<dbReference type="InterPro" id="IPR051050">
    <property type="entry name" value="Lipid_II_flippase_MurJ/MviN"/>
</dbReference>
<evidence type="ECO:0000256" key="7">
    <source>
        <dbReference type="ARBA" id="ARBA00023136"/>
    </source>
</evidence>
<feature type="transmembrane region" description="Helical" evidence="8">
    <location>
        <begin position="415"/>
        <end position="435"/>
    </location>
</feature>
<keyword evidence="10" id="KW-1185">Reference proteome</keyword>
<dbReference type="PANTHER" id="PTHR47019:SF1">
    <property type="entry name" value="LIPID II FLIPPASE MURJ"/>
    <property type="match status" value="1"/>
</dbReference>
<keyword evidence="7 8" id="KW-0472">Membrane</keyword>